<name>A0A7W7GFR4_9ACTN</name>
<evidence type="ECO:0000313" key="1">
    <source>
        <dbReference type="EMBL" id="MBB4705341.1"/>
    </source>
</evidence>
<keyword evidence="2" id="KW-1185">Reference proteome</keyword>
<dbReference type="AlphaFoldDB" id="A0A7W7GFR4"/>
<evidence type="ECO:0000313" key="2">
    <source>
        <dbReference type="Proteomes" id="UP000542210"/>
    </source>
</evidence>
<dbReference type="Proteomes" id="UP000542210">
    <property type="component" value="Unassembled WGS sequence"/>
</dbReference>
<proteinExistence type="predicted"/>
<reference evidence="1 2" key="1">
    <citation type="submission" date="2020-08" db="EMBL/GenBank/DDBJ databases">
        <title>Sequencing the genomes of 1000 actinobacteria strains.</title>
        <authorList>
            <person name="Klenk H.-P."/>
        </authorList>
    </citation>
    <scope>NUCLEOTIDE SEQUENCE [LARGE SCALE GENOMIC DNA]</scope>
    <source>
        <strain evidence="1 2">DSM 45784</strain>
    </source>
</reference>
<sequence length="32" mass="3481">MARDAVYSQDRPLPVWAASLLGLTDDGYARTA</sequence>
<gene>
    <name evidence="1" type="ORF">BJ982_006885</name>
</gene>
<protein>
    <submittedName>
        <fullName evidence="1">Uncharacterized protein</fullName>
    </submittedName>
</protein>
<organism evidence="1 2">
    <name type="scientific">Sphaerisporangium siamense</name>
    <dbReference type="NCBI Taxonomy" id="795645"/>
    <lineage>
        <taxon>Bacteria</taxon>
        <taxon>Bacillati</taxon>
        <taxon>Actinomycetota</taxon>
        <taxon>Actinomycetes</taxon>
        <taxon>Streptosporangiales</taxon>
        <taxon>Streptosporangiaceae</taxon>
        <taxon>Sphaerisporangium</taxon>
    </lineage>
</organism>
<accession>A0A7W7GFR4</accession>
<dbReference type="EMBL" id="JACHND010000001">
    <property type="protein sequence ID" value="MBB4705341.1"/>
    <property type="molecule type" value="Genomic_DNA"/>
</dbReference>
<comment type="caution">
    <text evidence="1">The sequence shown here is derived from an EMBL/GenBank/DDBJ whole genome shotgun (WGS) entry which is preliminary data.</text>
</comment>